<dbReference type="Proteomes" id="UP001597389">
    <property type="component" value="Unassembled WGS sequence"/>
</dbReference>
<dbReference type="PANTHER" id="PTHR40111">
    <property type="entry name" value="CEPHALOSPORIN-C DEACETYLASE"/>
    <property type="match status" value="1"/>
</dbReference>
<sequence length="319" mass="36209">MEIEKSAKRIRPRHRYELEDLLSVRVPPEPAGYAEKWREWREEALEVSPLPSLKDAGYDRGDWRVFDLRYQSTDKVEIGGWALLPKSGRVERGFVISHGYGGRLAPDYHFPFKNAALMFPCARGISRSPHPPISHEPRWHVRHDIDKPERYVLRGCVEDVWLAVSAMLRLAPYLEGHIGYLGTSFGGGVGAMALAWEDRVQKAHLKVPSFGHQMLRLQLKTMGSAASVQTLYKKEPRLVENTLQWFDAAQSAKHIKIPMHLACALADPVVTPAGQFAIFNALSGPKELFTLEAGHMEYPDQEKQEKQLLRELSSFFSDL</sequence>
<dbReference type="SUPFAM" id="SSF53474">
    <property type="entry name" value="alpha/beta-Hydrolases"/>
    <property type="match status" value="1"/>
</dbReference>
<dbReference type="Gene3D" id="3.40.50.1820">
    <property type="entry name" value="alpha/beta hydrolase"/>
    <property type="match status" value="1"/>
</dbReference>
<organism evidence="2 3">
    <name type="scientific">Rubritalea tangerina</name>
    <dbReference type="NCBI Taxonomy" id="430798"/>
    <lineage>
        <taxon>Bacteria</taxon>
        <taxon>Pseudomonadati</taxon>
        <taxon>Verrucomicrobiota</taxon>
        <taxon>Verrucomicrobiia</taxon>
        <taxon>Verrucomicrobiales</taxon>
        <taxon>Rubritaleaceae</taxon>
        <taxon>Rubritalea</taxon>
    </lineage>
</organism>
<comment type="caution">
    <text evidence="2">The sequence shown here is derived from an EMBL/GenBank/DDBJ whole genome shotgun (WGS) entry which is preliminary data.</text>
</comment>
<dbReference type="Pfam" id="PF05448">
    <property type="entry name" value="AXE1"/>
    <property type="match status" value="1"/>
</dbReference>
<dbReference type="InterPro" id="IPR039069">
    <property type="entry name" value="CE7"/>
</dbReference>
<dbReference type="PANTHER" id="PTHR40111:SF1">
    <property type="entry name" value="CEPHALOSPORIN-C DEACETYLASE"/>
    <property type="match status" value="1"/>
</dbReference>
<reference evidence="3" key="1">
    <citation type="journal article" date="2019" name="Int. J. Syst. Evol. Microbiol.">
        <title>The Global Catalogue of Microorganisms (GCM) 10K type strain sequencing project: providing services to taxonomists for standard genome sequencing and annotation.</title>
        <authorList>
            <consortium name="The Broad Institute Genomics Platform"/>
            <consortium name="The Broad Institute Genome Sequencing Center for Infectious Disease"/>
            <person name="Wu L."/>
            <person name="Ma J."/>
        </authorList>
    </citation>
    <scope>NUCLEOTIDE SEQUENCE [LARGE SCALE GENOMIC DNA]</scope>
    <source>
        <strain evidence="3">CCUG 57942</strain>
    </source>
</reference>
<dbReference type="EMBL" id="JBHUJB010000035">
    <property type="protein sequence ID" value="MFD2159006.1"/>
    <property type="molecule type" value="Genomic_DNA"/>
</dbReference>
<evidence type="ECO:0000313" key="3">
    <source>
        <dbReference type="Proteomes" id="UP001597389"/>
    </source>
</evidence>
<name>A0ABW4ZAX7_9BACT</name>
<gene>
    <name evidence="2" type="ORF">ACFSW8_08860</name>
</gene>
<dbReference type="RefSeq" id="WP_377178006.1">
    <property type="nucleotide sequence ID" value="NZ_JBHUJB010000035.1"/>
</dbReference>
<evidence type="ECO:0000313" key="2">
    <source>
        <dbReference type="EMBL" id="MFD2159006.1"/>
    </source>
</evidence>
<evidence type="ECO:0000259" key="1">
    <source>
        <dbReference type="Pfam" id="PF05448"/>
    </source>
</evidence>
<feature type="domain" description="Acetyl xylan esterase" evidence="1">
    <location>
        <begin position="28"/>
        <end position="306"/>
    </location>
</feature>
<accession>A0ABW4ZAX7</accession>
<keyword evidence="3" id="KW-1185">Reference proteome</keyword>
<proteinExistence type="predicted"/>
<protein>
    <submittedName>
        <fullName evidence="2">Acetylxylan esterase</fullName>
    </submittedName>
</protein>
<dbReference type="InterPro" id="IPR029058">
    <property type="entry name" value="AB_hydrolase_fold"/>
</dbReference>
<dbReference type="InterPro" id="IPR008391">
    <property type="entry name" value="AXE1_dom"/>
</dbReference>